<evidence type="ECO:0000259" key="3">
    <source>
        <dbReference type="PROSITE" id="PS51194"/>
    </source>
</evidence>
<feature type="domain" description="Helicase ATP-binding" evidence="2">
    <location>
        <begin position="268"/>
        <end position="406"/>
    </location>
</feature>
<dbReference type="AlphaFoldDB" id="A0A271IZZ6"/>
<keyword evidence="4" id="KW-0540">Nuclease</keyword>
<dbReference type="InterPro" id="IPR027417">
    <property type="entry name" value="P-loop_NTPase"/>
</dbReference>
<reference evidence="4 5" key="1">
    <citation type="submission" date="2016-11" db="EMBL/GenBank/DDBJ databases">
        <title>Study of marine rhodopsin-containing bacteria.</title>
        <authorList>
            <person name="Yoshizawa S."/>
            <person name="Kumagai Y."/>
            <person name="Kogure K."/>
        </authorList>
    </citation>
    <scope>NUCLEOTIDE SEQUENCE [LARGE SCALE GENOMIC DNA]</scope>
    <source>
        <strain evidence="4 5">SAORIC-28</strain>
    </source>
</reference>
<dbReference type="PANTHER" id="PTHR45766">
    <property type="entry name" value="DNA ANNEALING HELICASE AND ENDONUCLEASE ZRANB3 FAMILY MEMBER"/>
    <property type="match status" value="1"/>
</dbReference>
<dbReference type="CDD" id="cd09178">
    <property type="entry name" value="PLDc_N_Snf2_like"/>
    <property type="match status" value="1"/>
</dbReference>
<dbReference type="PROSITE" id="PS51194">
    <property type="entry name" value="HELICASE_CTER"/>
    <property type="match status" value="1"/>
</dbReference>
<dbReference type="CDD" id="cd18793">
    <property type="entry name" value="SF2_C_SNF"/>
    <property type="match status" value="1"/>
</dbReference>
<dbReference type="SMART" id="SM00490">
    <property type="entry name" value="HELICc"/>
    <property type="match status" value="1"/>
</dbReference>
<dbReference type="Gene3D" id="3.30.870.10">
    <property type="entry name" value="Endonuclease Chain A"/>
    <property type="match status" value="1"/>
</dbReference>
<dbReference type="InterPro" id="IPR038718">
    <property type="entry name" value="SNF2-like_sf"/>
</dbReference>
<dbReference type="Gene3D" id="3.40.50.300">
    <property type="entry name" value="P-loop containing nucleotide triphosphate hydrolases"/>
    <property type="match status" value="1"/>
</dbReference>
<sequence>MPRIFDNIDLDLLPDLQRSLGRSERADLCVGYFNLRGWRHIGPHVEAVAGGEGRQCRIIVGMHRSESGELKEALRLDRDGDGVDMGEAVRLKRRLAEEFKEQLTLGSPSNADERALRLLARQLGEGKVTVKLHTRYRLHAKLYLCHTPDNPVLPTVAYLGSSNLTFSGLRGQGELNIDVLDGDAAAKLTRWFEARWADRFCLDISAELLALIEESWARDEPVRPYHLYLKVAYHLSQEARLGLAEFALPDVFERELFDYQAAAVSLAARHLSRRYGVLLGDVVGLGKTMMATALARVFQDEMRLRTLVICPKNLVRMWDGYRRRYGLRGARVLSITEVLTRLPDLEPYDLVVIDESHNLRNREGKRYRAIRDYVQAHDARCVLLTATPYNKAYEDLSNQLRLFVPPDRDLGVRPEALLREIGDAQFERRYQVQPRTLAAFERSPHPDDWRELMRLFLVRRTRSFIKEHYALDDGGRRYLLYPDGTKSYFPERVPLNLPYGDGLADDDADPAAALYGDDAVDTVAGLRLPRYGLGAYARPAPRPLPTPAEVEVLDGLSRAGTRLAGFTKTNLFKRLESSGHAFLLSVERHVLRNYVYIHAIENGLPLPIGSQDAALLDLGRNDEDADSLAATGGEDREGEALAGGALRVGHAAFEGAAARTYEAYRSLNTRHFTWLRSDLFGPELARDLRADSEALIGLLGRVGDWDPARDPKLDRLRRLLVEDHPDEKVLVFSQFADTVDYLVGHLRAGGVQRVVGVTGATEDPTEEAVRFSPVSNDAAVPADLQTRVLVTTDVLSEGQNLQDAHVVVNYDLPWAIIRLVQRAGRVDRIGQQAERILAYSFLPAEGVERIINLRGRVQQRLAANDEVIGSDELFFEDSAGRTFLRDLYNEKAGVLDDAPDEDVDLASQAYQIWTEATDEDPALKDAVEALPPVVYATQMAGPDREPGALVYLRTAEGYDALTWVNRRGERVTESQFEILRAARCEPDAPALPRTDDHHALVEKGVRGLLREGGKPGGQLGRPSSVRARTYHRLKAYAREIEGSLFQTPDLDRAIEEVYRAPLTEMAEATLKRHLSHGLDGRAFAGAVAELRDAGDLVQHLNPDEEGTAQIICSVGLAPAGYAPADPA</sequence>
<organism evidence="4 5">
    <name type="scientific">Rubrivirga marina</name>
    <dbReference type="NCBI Taxonomy" id="1196024"/>
    <lineage>
        <taxon>Bacteria</taxon>
        <taxon>Pseudomonadati</taxon>
        <taxon>Rhodothermota</taxon>
        <taxon>Rhodothermia</taxon>
        <taxon>Rhodothermales</taxon>
        <taxon>Rubricoccaceae</taxon>
        <taxon>Rubrivirga</taxon>
    </lineage>
</organism>
<dbReference type="PROSITE" id="PS51192">
    <property type="entry name" value="HELICASE_ATP_BIND_1"/>
    <property type="match status" value="1"/>
</dbReference>
<dbReference type="SUPFAM" id="SSF52540">
    <property type="entry name" value="P-loop containing nucleoside triphosphate hydrolases"/>
    <property type="match status" value="2"/>
</dbReference>
<dbReference type="SMART" id="SM00487">
    <property type="entry name" value="DEXDc"/>
    <property type="match status" value="1"/>
</dbReference>
<keyword evidence="1" id="KW-0378">Hydrolase</keyword>
<dbReference type="GO" id="GO:0004519">
    <property type="term" value="F:endonuclease activity"/>
    <property type="evidence" value="ECO:0007669"/>
    <property type="project" value="UniProtKB-KW"/>
</dbReference>
<accession>A0A271IZZ6</accession>
<name>A0A271IZZ6_9BACT</name>
<dbReference type="InterPro" id="IPR049730">
    <property type="entry name" value="SNF2/RAD54-like_C"/>
</dbReference>
<evidence type="ECO:0000259" key="2">
    <source>
        <dbReference type="PROSITE" id="PS51192"/>
    </source>
</evidence>
<dbReference type="PANTHER" id="PTHR45766:SF6">
    <property type="entry name" value="SWI_SNF-RELATED MATRIX-ASSOCIATED ACTIN-DEPENDENT REGULATOR OF CHROMATIN SUBFAMILY A-LIKE PROTEIN 1"/>
    <property type="match status" value="1"/>
</dbReference>
<dbReference type="Gene3D" id="3.40.50.10810">
    <property type="entry name" value="Tandem AAA-ATPase domain"/>
    <property type="match status" value="2"/>
</dbReference>
<comment type="caution">
    <text evidence="4">The sequence shown here is derived from an EMBL/GenBank/DDBJ whole genome shotgun (WGS) entry which is preliminary data.</text>
</comment>
<keyword evidence="4" id="KW-0255">Endonuclease</keyword>
<dbReference type="Proteomes" id="UP000216339">
    <property type="component" value="Unassembled WGS sequence"/>
</dbReference>
<evidence type="ECO:0000313" key="4">
    <source>
        <dbReference type="EMBL" id="PAP76374.1"/>
    </source>
</evidence>
<protein>
    <submittedName>
        <fullName evidence="4">NgoFVII family restriction endonuclease</fullName>
    </submittedName>
</protein>
<dbReference type="InterPro" id="IPR025202">
    <property type="entry name" value="PLD-like_dom"/>
</dbReference>
<dbReference type="SUPFAM" id="SSF56024">
    <property type="entry name" value="Phospholipase D/nuclease"/>
    <property type="match status" value="1"/>
</dbReference>
<dbReference type="Pfam" id="PF13091">
    <property type="entry name" value="PLDc_2"/>
    <property type="match status" value="1"/>
</dbReference>
<dbReference type="EMBL" id="MQWD01000001">
    <property type="protein sequence ID" value="PAP76374.1"/>
    <property type="molecule type" value="Genomic_DNA"/>
</dbReference>
<dbReference type="GO" id="GO:0016787">
    <property type="term" value="F:hydrolase activity"/>
    <property type="evidence" value="ECO:0007669"/>
    <property type="project" value="UniProtKB-KW"/>
</dbReference>
<feature type="domain" description="Helicase C-terminal" evidence="3">
    <location>
        <begin position="712"/>
        <end position="868"/>
    </location>
</feature>
<dbReference type="RefSeq" id="WP_095510030.1">
    <property type="nucleotide sequence ID" value="NZ_MQWD01000001.1"/>
</dbReference>
<gene>
    <name evidence="4" type="ORF">BSZ37_07920</name>
</gene>
<dbReference type="InterPro" id="IPR001650">
    <property type="entry name" value="Helicase_C-like"/>
</dbReference>
<dbReference type="InterPro" id="IPR014001">
    <property type="entry name" value="Helicase_ATP-bd"/>
</dbReference>
<dbReference type="OrthoDB" id="9814088at2"/>
<keyword evidence="5" id="KW-1185">Reference proteome</keyword>
<evidence type="ECO:0000313" key="5">
    <source>
        <dbReference type="Proteomes" id="UP000216339"/>
    </source>
</evidence>
<dbReference type="Pfam" id="PF00271">
    <property type="entry name" value="Helicase_C"/>
    <property type="match status" value="1"/>
</dbReference>
<evidence type="ECO:0000256" key="1">
    <source>
        <dbReference type="ARBA" id="ARBA00022801"/>
    </source>
</evidence>
<proteinExistence type="predicted"/>